<feature type="domain" description="Outer membrane protein beta-barrel" evidence="2">
    <location>
        <begin position="23"/>
        <end position="167"/>
    </location>
</feature>
<evidence type="ECO:0000256" key="1">
    <source>
        <dbReference type="SAM" id="SignalP"/>
    </source>
</evidence>
<dbReference type="RefSeq" id="WP_186641961.1">
    <property type="nucleotide sequence ID" value="NZ_JACOAF010000058.1"/>
</dbReference>
<protein>
    <submittedName>
        <fullName evidence="3">PorT family protein</fullName>
    </submittedName>
</protein>
<evidence type="ECO:0000259" key="2">
    <source>
        <dbReference type="Pfam" id="PF13568"/>
    </source>
</evidence>
<proteinExistence type="predicted"/>
<reference evidence="3 4" key="1">
    <citation type="journal article" date="2019" name="Int. J. Syst. Evol. Microbiol.">
        <title>Rufibacter sediminis sp. nov., isolated from freshwater lake sediment.</title>
        <authorList>
            <person name="Qu J.H."/>
            <person name="Zhang L.J."/>
            <person name="Fu Y.H."/>
            <person name="Li H.F."/>
        </authorList>
    </citation>
    <scope>NUCLEOTIDE SEQUENCE [LARGE SCALE GENOMIC DNA]</scope>
    <source>
        <strain evidence="3 4">H-1</strain>
    </source>
</reference>
<keyword evidence="4" id="KW-1185">Reference proteome</keyword>
<name>A0ABR6VYE6_9BACT</name>
<gene>
    <name evidence="3" type="ORF">H7U12_21395</name>
</gene>
<dbReference type="Pfam" id="PF13568">
    <property type="entry name" value="OMP_b-brl_2"/>
    <property type="match status" value="1"/>
</dbReference>
<evidence type="ECO:0000313" key="3">
    <source>
        <dbReference type="EMBL" id="MBC3542253.1"/>
    </source>
</evidence>
<dbReference type="SUPFAM" id="SSF56925">
    <property type="entry name" value="OMPA-like"/>
    <property type="match status" value="1"/>
</dbReference>
<accession>A0ABR6VYE6</accession>
<dbReference type="EMBL" id="JACOAF010000058">
    <property type="protein sequence ID" value="MBC3542253.1"/>
    <property type="molecule type" value="Genomic_DNA"/>
</dbReference>
<organism evidence="3 4">
    <name type="scientific">Rufibacter sediminis</name>
    <dbReference type="NCBI Taxonomy" id="2762756"/>
    <lineage>
        <taxon>Bacteria</taxon>
        <taxon>Pseudomonadati</taxon>
        <taxon>Bacteroidota</taxon>
        <taxon>Cytophagia</taxon>
        <taxon>Cytophagales</taxon>
        <taxon>Hymenobacteraceae</taxon>
        <taxon>Rufibacter</taxon>
    </lineage>
</organism>
<dbReference type="InterPro" id="IPR011250">
    <property type="entry name" value="OMP/PagP_B-barrel"/>
</dbReference>
<feature type="chain" id="PRO_5045596426" evidence="1">
    <location>
        <begin position="21"/>
        <end position="199"/>
    </location>
</feature>
<evidence type="ECO:0000313" key="4">
    <source>
        <dbReference type="Proteomes" id="UP000659698"/>
    </source>
</evidence>
<dbReference type="Proteomes" id="UP000659698">
    <property type="component" value="Unassembled WGS sequence"/>
</dbReference>
<dbReference type="InterPro" id="IPR025665">
    <property type="entry name" value="Beta-barrel_OMP_2"/>
</dbReference>
<comment type="caution">
    <text evidence="3">The sequence shown here is derived from an EMBL/GenBank/DDBJ whole genome shotgun (WGS) entry which is preliminary data.</text>
</comment>
<keyword evidence="1" id="KW-0732">Signal</keyword>
<sequence>MKKIILLMTVLLTSGLMAHAQIFTLGVKAGVSSSKVDFKNASANFSQFKEDESITGFHAGVFTRFNLAGFLLQPELLLSSSGGKFQRPDVNGGTKIEEMGFTNLDVPILVGYKLSFLRAYAGPVASVLIDSDSEIEDVKESLNSADWGYQVGAGLDISRLTADVRYERLKRSYTNSNTGRVDFRNEQVILSLGYKLFGN</sequence>
<feature type="signal peptide" evidence="1">
    <location>
        <begin position="1"/>
        <end position="20"/>
    </location>
</feature>